<dbReference type="InterPro" id="IPR036691">
    <property type="entry name" value="Endo/exonu/phosph_ase_sf"/>
</dbReference>
<dbReference type="InterPro" id="IPR027124">
    <property type="entry name" value="Swc5/CFDP1/2"/>
</dbReference>
<dbReference type="GeneID" id="20208431"/>
<proteinExistence type="predicted"/>
<protein>
    <recommendedName>
        <fullName evidence="1">Endonuclease/exonuclease/phosphatase domain-containing protein</fullName>
    </recommendedName>
</protein>
<dbReference type="SUPFAM" id="SSF56219">
    <property type="entry name" value="DNase I-like"/>
    <property type="match status" value="1"/>
</dbReference>
<feature type="domain" description="Endonuclease/exonuclease/phosphatase" evidence="1">
    <location>
        <begin position="93"/>
        <end position="298"/>
    </location>
</feature>
<reference evidence="2 4" key="2">
    <citation type="journal article" date="2013" name="Nature">
        <title>Insights into bilaterian evolution from three spiralian genomes.</title>
        <authorList>
            <person name="Simakov O."/>
            <person name="Marletaz F."/>
            <person name="Cho S.J."/>
            <person name="Edsinger-Gonzales E."/>
            <person name="Havlak P."/>
            <person name="Hellsten U."/>
            <person name="Kuo D.H."/>
            <person name="Larsson T."/>
            <person name="Lv J."/>
            <person name="Arendt D."/>
            <person name="Savage R."/>
            <person name="Osoegawa K."/>
            <person name="de Jong P."/>
            <person name="Grimwood J."/>
            <person name="Chapman J.A."/>
            <person name="Shapiro H."/>
            <person name="Aerts A."/>
            <person name="Otillar R.P."/>
            <person name="Terry A.Y."/>
            <person name="Boore J.L."/>
            <person name="Grigoriev I.V."/>
            <person name="Lindberg D.R."/>
            <person name="Seaver E.C."/>
            <person name="Weisblat D.A."/>
            <person name="Putnam N.H."/>
            <person name="Rokhsar D.S."/>
        </authorList>
    </citation>
    <scope>NUCLEOTIDE SEQUENCE</scope>
</reference>
<keyword evidence="4" id="KW-1185">Reference proteome</keyword>
<dbReference type="Gene3D" id="3.60.10.10">
    <property type="entry name" value="Endonuclease/exonuclease/phosphatase"/>
    <property type="match status" value="1"/>
</dbReference>
<evidence type="ECO:0000313" key="3">
    <source>
        <dbReference type="EnsemblMetazoa" id="HelroP182218"/>
    </source>
</evidence>
<dbReference type="STRING" id="6412.T1FHY2"/>
<dbReference type="EnsemblMetazoa" id="HelroT182218">
    <property type="protein sequence ID" value="HelroP182218"/>
    <property type="gene ID" value="HelroG182218"/>
</dbReference>
<reference evidence="4" key="1">
    <citation type="submission" date="2012-12" db="EMBL/GenBank/DDBJ databases">
        <authorList>
            <person name="Hellsten U."/>
            <person name="Grimwood J."/>
            <person name="Chapman J.A."/>
            <person name="Shapiro H."/>
            <person name="Aerts A."/>
            <person name="Otillar R.P."/>
            <person name="Terry A.Y."/>
            <person name="Boore J.L."/>
            <person name="Simakov O."/>
            <person name="Marletaz F."/>
            <person name="Cho S.-J."/>
            <person name="Edsinger-Gonzales E."/>
            <person name="Havlak P."/>
            <person name="Kuo D.-H."/>
            <person name="Larsson T."/>
            <person name="Lv J."/>
            <person name="Arendt D."/>
            <person name="Savage R."/>
            <person name="Osoegawa K."/>
            <person name="de Jong P."/>
            <person name="Lindberg D.R."/>
            <person name="Seaver E.C."/>
            <person name="Weisblat D.A."/>
            <person name="Putnam N.H."/>
            <person name="Grigoriev I.V."/>
            <person name="Rokhsar D.S."/>
        </authorList>
    </citation>
    <scope>NUCLEOTIDE SEQUENCE</scope>
</reference>
<dbReference type="CTD" id="20208431"/>
<evidence type="ECO:0000259" key="1">
    <source>
        <dbReference type="Pfam" id="PF03372"/>
    </source>
</evidence>
<reference evidence="3" key="3">
    <citation type="submission" date="2015-06" db="UniProtKB">
        <authorList>
            <consortium name="EnsemblMetazoa"/>
        </authorList>
    </citation>
    <scope>IDENTIFICATION</scope>
</reference>
<dbReference type="HOGENOM" id="CLU_809587_0_0_1"/>
<dbReference type="PANTHER" id="PTHR23227:SF67">
    <property type="entry name" value="CRANIOFACIAL DEVELOPMENT PROTEIN 2-LIKE"/>
    <property type="match status" value="1"/>
</dbReference>
<dbReference type="KEGG" id="hro:HELRODRAFT_182218"/>
<dbReference type="RefSeq" id="XP_009030770.1">
    <property type="nucleotide sequence ID" value="XM_009032522.1"/>
</dbReference>
<dbReference type="InterPro" id="IPR005135">
    <property type="entry name" value="Endo/exonuclease/phosphatase"/>
</dbReference>
<dbReference type="EMBL" id="KB097717">
    <property type="protein sequence ID" value="ESN91143.1"/>
    <property type="molecule type" value="Genomic_DNA"/>
</dbReference>
<evidence type="ECO:0000313" key="2">
    <source>
        <dbReference type="EMBL" id="ESN91143.1"/>
    </source>
</evidence>
<dbReference type="Pfam" id="PF03372">
    <property type="entry name" value="Exo_endo_phos"/>
    <property type="match status" value="1"/>
</dbReference>
<evidence type="ECO:0000313" key="4">
    <source>
        <dbReference type="Proteomes" id="UP000015101"/>
    </source>
</evidence>
<sequence length="343" mass="39375">MKTLMTTVHQGIQHINNNSINNNIYKNFLLTPQNKLNKIENDSTKHLIPDQTSLSDILLYKKAPMHLPTIDDSKKQKRQTNDEGQAVFLKVGTLNVASSENWQKYIPAMMRERRFDFCCLQRIKMSHRLLTDIGAGNKLFWTGRSNEGVAIVVCGKYAHKVQDVVKVHDRIIHLKVRTDKHHLLNVFSVYAPESERFLDEKEDFYFQLKDLIVGIDDSELVVICGDFNGQVDCDRGHDRGVHLGRTVGEQTFEGALLWKFASEMKLSLANLCSKKKFESLVTNNVGGDGRVFDYILVPEKDKRWLKNCFTSKVENDCQHRMVVAILRIEVGTRDRDIRLKSGL</sequence>
<accession>T1FHY2</accession>
<gene>
    <name evidence="3" type="primary">20208431</name>
    <name evidence="2" type="ORF">HELRODRAFT_182218</name>
</gene>
<organism evidence="3 4">
    <name type="scientific">Helobdella robusta</name>
    <name type="common">Californian leech</name>
    <dbReference type="NCBI Taxonomy" id="6412"/>
    <lineage>
        <taxon>Eukaryota</taxon>
        <taxon>Metazoa</taxon>
        <taxon>Spiralia</taxon>
        <taxon>Lophotrochozoa</taxon>
        <taxon>Annelida</taxon>
        <taxon>Clitellata</taxon>
        <taxon>Hirudinea</taxon>
        <taxon>Rhynchobdellida</taxon>
        <taxon>Glossiphoniidae</taxon>
        <taxon>Helobdella</taxon>
    </lineage>
</organism>
<dbReference type="PANTHER" id="PTHR23227">
    <property type="entry name" value="BUCENTAUR RELATED"/>
    <property type="match status" value="1"/>
</dbReference>
<dbReference type="AlphaFoldDB" id="T1FHY2"/>
<dbReference type="Proteomes" id="UP000015101">
    <property type="component" value="Unassembled WGS sequence"/>
</dbReference>
<dbReference type="EMBL" id="AMQM01008044">
    <property type="status" value="NOT_ANNOTATED_CDS"/>
    <property type="molecule type" value="Genomic_DNA"/>
</dbReference>
<dbReference type="InParanoid" id="T1FHY2"/>
<name>T1FHY2_HELRO</name>